<evidence type="ECO:0000259" key="8">
    <source>
        <dbReference type="PROSITE" id="PS50071"/>
    </source>
</evidence>
<dbReference type="OrthoDB" id="6159439at2759"/>
<dbReference type="InterPro" id="IPR009057">
    <property type="entry name" value="Homeodomain-like_sf"/>
</dbReference>
<dbReference type="GO" id="GO:0000978">
    <property type="term" value="F:RNA polymerase II cis-regulatory region sequence-specific DNA binding"/>
    <property type="evidence" value="ECO:0007669"/>
    <property type="project" value="TreeGrafter"/>
</dbReference>
<dbReference type="PROSITE" id="PS00027">
    <property type="entry name" value="HOMEOBOX_1"/>
    <property type="match status" value="1"/>
</dbReference>
<dbReference type="PROSITE" id="PS50071">
    <property type="entry name" value="HOMEOBOX_2"/>
    <property type="match status" value="1"/>
</dbReference>
<dbReference type="CDD" id="cd00086">
    <property type="entry name" value="homeodomain"/>
    <property type="match status" value="1"/>
</dbReference>
<keyword evidence="2 5" id="KW-0238">DNA-binding</keyword>
<evidence type="ECO:0000313" key="10">
    <source>
        <dbReference type="Proteomes" id="UP000240830"/>
    </source>
</evidence>
<dbReference type="GO" id="GO:0000981">
    <property type="term" value="F:DNA-binding transcription factor activity, RNA polymerase II-specific"/>
    <property type="evidence" value="ECO:0007669"/>
    <property type="project" value="InterPro"/>
</dbReference>
<sequence>MPEGIRDTDTHRMSRGRLKEEGDEHSHSHPQGGMEMNPYGWSTGWPEHLASNELLHAASISPNMLRPGALGLRSNTLSVSPFATQLQHINPDEPLNPNQVKFVNATVEILQSQIRKEEAPKKKRTRTTPEQLRILQKAFSADSMPNSSARLTLAKKLGMNARAVQVWFQNRRAKEKLEAKRAEVGQVRDRGGSLQNMTMKDPMNYVRASLPTHTRLPQRHEGGDEESHPLYDLGMYFGDHSLAQYTSGFELSPYGYTMEGLPQQQLFDDLEEASDVSTNESGESASRQQYTRFQSMPAVAFSYDGMGTSLGLVFDNPHNENGAEGDSKVGERTNSVDALAMAGDVESQVKIFSTPAAGEAFLSAPLGQGIPMPVKQRSLSVPEISSSYTSRGPVEIPPLFRNHELLVIKEEDAPAAEAPQVAKRLSNVEVPPSSLLGTFSGMANIMALDDIQAYLDGMSNEL</sequence>
<dbReference type="InterPro" id="IPR051000">
    <property type="entry name" value="Homeobox_DNA-bind_prot"/>
</dbReference>
<evidence type="ECO:0000256" key="3">
    <source>
        <dbReference type="ARBA" id="ARBA00023155"/>
    </source>
</evidence>
<dbReference type="EMBL" id="MTSL01000041">
    <property type="protein sequence ID" value="PJF19750.1"/>
    <property type="molecule type" value="Genomic_DNA"/>
</dbReference>
<evidence type="ECO:0000256" key="2">
    <source>
        <dbReference type="ARBA" id="ARBA00023125"/>
    </source>
</evidence>
<dbReference type="InterPro" id="IPR017970">
    <property type="entry name" value="Homeobox_CS"/>
</dbReference>
<evidence type="ECO:0000256" key="1">
    <source>
        <dbReference type="ARBA" id="ARBA00004123"/>
    </source>
</evidence>
<organism evidence="9 10">
    <name type="scientific">Paramicrosporidium saccamoebae</name>
    <dbReference type="NCBI Taxonomy" id="1246581"/>
    <lineage>
        <taxon>Eukaryota</taxon>
        <taxon>Fungi</taxon>
        <taxon>Fungi incertae sedis</taxon>
        <taxon>Cryptomycota</taxon>
        <taxon>Cryptomycota incertae sedis</taxon>
        <taxon>Paramicrosporidium</taxon>
    </lineage>
</organism>
<feature type="compositionally biased region" description="Basic and acidic residues" evidence="7">
    <location>
        <begin position="1"/>
        <end position="27"/>
    </location>
</feature>
<evidence type="ECO:0000256" key="4">
    <source>
        <dbReference type="ARBA" id="ARBA00023242"/>
    </source>
</evidence>
<dbReference type="Pfam" id="PF00046">
    <property type="entry name" value="Homeodomain"/>
    <property type="match status" value="1"/>
</dbReference>
<gene>
    <name evidence="9" type="ORF">PSACC_00388</name>
</gene>
<comment type="subcellular location">
    <subcellularLocation>
        <location evidence="1 5 6">Nucleus</location>
    </subcellularLocation>
</comment>
<accession>A0A2H9TQ12</accession>
<evidence type="ECO:0000256" key="5">
    <source>
        <dbReference type="PROSITE-ProRule" id="PRU00108"/>
    </source>
</evidence>
<feature type="domain" description="Homeobox" evidence="8">
    <location>
        <begin position="118"/>
        <end position="178"/>
    </location>
</feature>
<dbReference type="SUPFAM" id="SSF46689">
    <property type="entry name" value="Homeodomain-like"/>
    <property type="match status" value="1"/>
</dbReference>
<evidence type="ECO:0000313" key="9">
    <source>
        <dbReference type="EMBL" id="PJF19750.1"/>
    </source>
</evidence>
<dbReference type="PANTHER" id="PTHR24324">
    <property type="entry name" value="HOMEOBOX PROTEIN HHEX"/>
    <property type="match status" value="1"/>
</dbReference>
<comment type="caution">
    <text evidence="9">The sequence shown here is derived from an EMBL/GenBank/DDBJ whole genome shotgun (WGS) entry which is preliminary data.</text>
</comment>
<proteinExistence type="predicted"/>
<dbReference type="PANTHER" id="PTHR24324:SF5">
    <property type="entry name" value="HEMATOPOIETICALLY-EXPRESSED HOMEOBOX PROTEIN HHEX"/>
    <property type="match status" value="1"/>
</dbReference>
<keyword evidence="4 5" id="KW-0539">Nucleus</keyword>
<feature type="DNA-binding region" description="Homeobox" evidence="5">
    <location>
        <begin position="120"/>
        <end position="179"/>
    </location>
</feature>
<evidence type="ECO:0000256" key="6">
    <source>
        <dbReference type="RuleBase" id="RU000682"/>
    </source>
</evidence>
<evidence type="ECO:0000256" key="7">
    <source>
        <dbReference type="SAM" id="MobiDB-lite"/>
    </source>
</evidence>
<feature type="region of interest" description="Disordered" evidence="7">
    <location>
        <begin position="1"/>
        <end position="37"/>
    </location>
</feature>
<keyword evidence="10" id="KW-1185">Reference proteome</keyword>
<keyword evidence="3 5" id="KW-0371">Homeobox</keyword>
<name>A0A2H9TQ12_9FUNG</name>
<dbReference type="AlphaFoldDB" id="A0A2H9TQ12"/>
<dbReference type="SMART" id="SM00389">
    <property type="entry name" value="HOX"/>
    <property type="match status" value="1"/>
</dbReference>
<protein>
    <recommendedName>
        <fullName evidence="8">Homeobox domain-containing protein</fullName>
    </recommendedName>
</protein>
<dbReference type="Gene3D" id="1.10.10.60">
    <property type="entry name" value="Homeodomain-like"/>
    <property type="match status" value="1"/>
</dbReference>
<dbReference type="GO" id="GO:0005634">
    <property type="term" value="C:nucleus"/>
    <property type="evidence" value="ECO:0007669"/>
    <property type="project" value="UniProtKB-SubCell"/>
</dbReference>
<dbReference type="InterPro" id="IPR001356">
    <property type="entry name" value="HD"/>
</dbReference>
<dbReference type="STRING" id="1246581.A0A2H9TQ12"/>
<reference evidence="9 10" key="1">
    <citation type="submission" date="2016-10" db="EMBL/GenBank/DDBJ databases">
        <title>The genome of Paramicrosporidium saccamoebae is the missing link in understanding Cryptomycota and Microsporidia evolution.</title>
        <authorList>
            <person name="Quandt C.A."/>
            <person name="Beaudet D."/>
            <person name="Corsaro D."/>
            <person name="Michel R."/>
            <person name="Corradi N."/>
            <person name="James T."/>
        </authorList>
    </citation>
    <scope>NUCLEOTIDE SEQUENCE [LARGE SCALE GENOMIC DNA]</scope>
    <source>
        <strain evidence="9 10">KSL3</strain>
    </source>
</reference>
<dbReference type="GO" id="GO:0030154">
    <property type="term" value="P:cell differentiation"/>
    <property type="evidence" value="ECO:0007669"/>
    <property type="project" value="TreeGrafter"/>
</dbReference>
<dbReference type="Proteomes" id="UP000240830">
    <property type="component" value="Unassembled WGS sequence"/>
</dbReference>